<sequence length="246" mass="25098">MTGRDPLLGDVLRLADDPHLKEWGAAVLDSEPVAGIGDVSGAVYDLVSASLGDRPRIHPDAYVSPLANVHDDVVIGPGTRVHEYSTVRGRTVISGNVHIGYGCEVSRSVIGRGSVLSHRATIGCAVIGQDAYFATGLIIGVCVLSNPDMLHPTKPIAFALPDGGRMSTGQPKWGAIVGDSVRAGVRVTLGPGAIVGTGSVLHATVNVPTAWIPPGSTLHPAGTGFQITPAPVQGGPACSTSPTASI</sequence>
<evidence type="ECO:0000259" key="3">
    <source>
        <dbReference type="Pfam" id="PF25087"/>
    </source>
</evidence>
<name>A0A6G3TE13_9ACTN</name>
<dbReference type="GO" id="GO:0016779">
    <property type="term" value="F:nucleotidyltransferase activity"/>
    <property type="evidence" value="ECO:0007669"/>
    <property type="project" value="UniProtKB-ARBA"/>
</dbReference>
<dbReference type="EMBL" id="JAAGMQ010000447">
    <property type="protein sequence ID" value="NEC34548.1"/>
    <property type="molecule type" value="Genomic_DNA"/>
</dbReference>
<comment type="caution">
    <text evidence="4">The sequence shown here is derived from an EMBL/GenBank/DDBJ whole genome shotgun (WGS) entry which is preliminary data.</text>
</comment>
<dbReference type="PANTHER" id="PTHR43584:SF8">
    <property type="entry name" value="N-ACETYLMURAMATE ALPHA-1-PHOSPHATE URIDYLYLTRANSFERASE"/>
    <property type="match status" value="1"/>
</dbReference>
<evidence type="ECO:0000313" key="4">
    <source>
        <dbReference type="EMBL" id="NEC34548.1"/>
    </source>
</evidence>
<dbReference type="InterPro" id="IPR011004">
    <property type="entry name" value="Trimer_LpxA-like_sf"/>
</dbReference>
<feature type="domain" description="Mannose-1-phosphate guanyltransferase C-terminal" evidence="3">
    <location>
        <begin position="57"/>
        <end position="143"/>
    </location>
</feature>
<dbReference type="InterPro" id="IPR056729">
    <property type="entry name" value="GMPPB_C"/>
</dbReference>
<dbReference type="Pfam" id="PF25087">
    <property type="entry name" value="GMPPB_C"/>
    <property type="match status" value="1"/>
</dbReference>
<gene>
    <name evidence="4" type="ORF">G3I66_15375</name>
</gene>
<dbReference type="SUPFAM" id="SSF51161">
    <property type="entry name" value="Trimeric LpxA-like enzymes"/>
    <property type="match status" value="1"/>
</dbReference>
<proteinExistence type="predicted"/>
<organism evidence="4 5">
    <name type="scientific">Streptomyces rubrogriseus</name>
    <dbReference type="NCBI Taxonomy" id="194673"/>
    <lineage>
        <taxon>Bacteria</taxon>
        <taxon>Bacillati</taxon>
        <taxon>Actinomycetota</taxon>
        <taxon>Actinomycetes</taxon>
        <taxon>Kitasatosporales</taxon>
        <taxon>Streptomycetaceae</taxon>
        <taxon>Streptomyces</taxon>
        <taxon>Streptomyces violaceoruber group</taxon>
    </lineage>
</organism>
<keyword evidence="1" id="KW-0808">Transferase</keyword>
<dbReference type="InterPro" id="IPR050065">
    <property type="entry name" value="GlmU-like"/>
</dbReference>
<evidence type="ECO:0000256" key="1">
    <source>
        <dbReference type="ARBA" id="ARBA00022679"/>
    </source>
</evidence>
<keyword evidence="2" id="KW-0012">Acyltransferase</keyword>
<dbReference type="PANTHER" id="PTHR43584">
    <property type="entry name" value="NUCLEOTIDYL TRANSFERASE"/>
    <property type="match status" value="1"/>
</dbReference>
<dbReference type="AlphaFoldDB" id="A0A6G3TE13"/>
<accession>A0A6G3TE13</accession>
<reference evidence="4 5" key="1">
    <citation type="submission" date="2020-01" db="EMBL/GenBank/DDBJ databases">
        <title>Insect and environment-associated Actinomycetes.</title>
        <authorList>
            <person name="Currrie C."/>
            <person name="Chevrette M."/>
            <person name="Carlson C."/>
            <person name="Stubbendieck R."/>
            <person name="Wendt-Pienkowski E."/>
        </authorList>
    </citation>
    <scope>NUCLEOTIDE SEQUENCE [LARGE SCALE GENOMIC DNA]</scope>
    <source>
        <strain evidence="4 5">SID7739</strain>
    </source>
</reference>
<dbReference type="Gene3D" id="2.160.10.10">
    <property type="entry name" value="Hexapeptide repeat proteins"/>
    <property type="match status" value="1"/>
</dbReference>
<evidence type="ECO:0000256" key="2">
    <source>
        <dbReference type="ARBA" id="ARBA00023315"/>
    </source>
</evidence>
<dbReference type="Proteomes" id="UP000475666">
    <property type="component" value="Unassembled WGS sequence"/>
</dbReference>
<dbReference type="GO" id="GO:0016746">
    <property type="term" value="F:acyltransferase activity"/>
    <property type="evidence" value="ECO:0007669"/>
    <property type="project" value="UniProtKB-KW"/>
</dbReference>
<dbReference type="RefSeq" id="WP_164274652.1">
    <property type="nucleotide sequence ID" value="NZ_JAAGMQ010000447.1"/>
</dbReference>
<evidence type="ECO:0000313" key="5">
    <source>
        <dbReference type="Proteomes" id="UP000475666"/>
    </source>
</evidence>
<protein>
    <recommendedName>
        <fullName evidence="3">Mannose-1-phosphate guanyltransferase C-terminal domain-containing protein</fullName>
    </recommendedName>
</protein>